<dbReference type="InterPro" id="IPR036683">
    <property type="entry name" value="CO_DH_flav_C_dom_sf"/>
</dbReference>
<dbReference type="InterPro" id="IPR051312">
    <property type="entry name" value="Diverse_Substr_Oxidored"/>
</dbReference>
<dbReference type="InterPro" id="IPR016169">
    <property type="entry name" value="FAD-bd_PCMH_sub2"/>
</dbReference>
<dbReference type="AlphaFoldDB" id="A0A2T8HRK2"/>
<dbReference type="Gene3D" id="3.30.43.10">
    <property type="entry name" value="Uridine Diphospho-n-acetylenolpyruvylglucosamine Reductase, domain 2"/>
    <property type="match status" value="1"/>
</dbReference>
<gene>
    <name evidence="5" type="ORF">DDE20_13215</name>
</gene>
<keyword evidence="1" id="KW-0285">Flavoprotein</keyword>
<dbReference type="InterPro" id="IPR036318">
    <property type="entry name" value="FAD-bd_PCMH-like_sf"/>
</dbReference>
<dbReference type="PROSITE" id="PS51387">
    <property type="entry name" value="FAD_PCMH"/>
    <property type="match status" value="1"/>
</dbReference>
<dbReference type="SMART" id="SM01092">
    <property type="entry name" value="CO_deh_flav_C"/>
    <property type="match status" value="1"/>
</dbReference>
<evidence type="ECO:0000256" key="3">
    <source>
        <dbReference type="ARBA" id="ARBA00023002"/>
    </source>
</evidence>
<proteinExistence type="predicted"/>
<evidence type="ECO:0000259" key="4">
    <source>
        <dbReference type="PROSITE" id="PS51387"/>
    </source>
</evidence>
<dbReference type="PANTHER" id="PTHR42659">
    <property type="entry name" value="XANTHINE DEHYDROGENASE SUBUNIT C-RELATED"/>
    <property type="match status" value="1"/>
</dbReference>
<dbReference type="Gene3D" id="3.30.465.10">
    <property type="match status" value="1"/>
</dbReference>
<dbReference type="InterPro" id="IPR016166">
    <property type="entry name" value="FAD-bd_PCMH"/>
</dbReference>
<dbReference type="EMBL" id="QDKM01000006">
    <property type="protein sequence ID" value="PVH28079.1"/>
    <property type="molecule type" value="Genomic_DNA"/>
</dbReference>
<evidence type="ECO:0000256" key="2">
    <source>
        <dbReference type="ARBA" id="ARBA00022827"/>
    </source>
</evidence>
<dbReference type="Gene3D" id="3.30.390.50">
    <property type="entry name" value="CO dehydrogenase flavoprotein, C-terminal domain"/>
    <property type="match status" value="1"/>
</dbReference>
<keyword evidence="6" id="KW-1185">Reference proteome</keyword>
<name>A0A2T8HRK2_9RHOB</name>
<dbReference type="Proteomes" id="UP000245911">
    <property type="component" value="Unassembled WGS sequence"/>
</dbReference>
<dbReference type="RefSeq" id="WP_116558995.1">
    <property type="nucleotide sequence ID" value="NZ_QDKM01000006.1"/>
</dbReference>
<feature type="domain" description="FAD-binding PCMH-type" evidence="4">
    <location>
        <begin position="1"/>
        <end position="170"/>
    </location>
</feature>
<dbReference type="Pfam" id="PF00941">
    <property type="entry name" value="FAD_binding_5"/>
    <property type="match status" value="1"/>
</dbReference>
<dbReference type="OrthoDB" id="9814706at2"/>
<protein>
    <submittedName>
        <fullName evidence="5">Xanthine dehydrogenase</fullName>
    </submittedName>
</protein>
<dbReference type="InterPro" id="IPR016167">
    <property type="entry name" value="FAD-bd_PCMH_sub1"/>
</dbReference>
<evidence type="ECO:0000256" key="1">
    <source>
        <dbReference type="ARBA" id="ARBA00022630"/>
    </source>
</evidence>
<sequence>MPAFLRPATLQEALAHLAQAPKLRILAGGTDVYPTLGDEVARVALMDITGIEALQGVTLSDSSLRIGALATWTEVQRMELPPAFAALQQAGREVGSPQVQNSGTVVGNICNASPAADGTVALLALDAEVEIAGPQGTREMPLADFVTGVRQVALQAGEFVTAVHIKRPDAAAKSAFLKLGARRYLVISIAMVAALIECDAQGKITGAAIAVGACSPVAQRLPALEKRLIGLGKADIAGALRPEDFAGLAPIGDVRAEAAYRSASVPVLVRRAITRALEA</sequence>
<organism evidence="5 6">
    <name type="scientific">Pararhodobacter oceanensis</name>
    <dbReference type="NCBI Taxonomy" id="2172121"/>
    <lineage>
        <taxon>Bacteria</taxon>
        <taxon>Pseudomonadati</taxon>
        <taxon>Pseudomonadota</taxon>
        <taxon>Alphaproteobacteria</taxon>
        <taxon>Rhodobacterales</taxon>
        <taxon>Paracoccaceae</taxon>
        <taxon>Pararhodobacter</taxon>
    </lineage>
</organism>
<keyword evidence="3" id="KW-0560">Oxidoreductase</keyword>
<dbReference type="SUPFAM" id="SSF56176">
    <property type="entry name" value="FAD-binding/transporter-associated domain-like"/>
    <property type="match status" value="1"/>
</dbReference>
<keyword evidence="2" id="KW-0274">FAD</keyword>
<dbReference type="PANTHER" id="PTHR42659:SF2">
    <property type="entry name" value="XANTHINE DEHYDROGENASE SUBUNIT C-RELATED"/>
    <property type="match status" value="1"/>
</dbReference>
<evidence type="ECO:0000313" key="6">
    <source>
        <dbReference type="Proteomes" id="UP000245911"/>
    </source>
</evidence>
<evidence type="ECO:0000313" key="5">
    <source>
        <dbReference type="EMBL" id="PVH28079.1"/>
    </source>
</evidence>
<accession>A0A2T8HRK2</accession>
<dbReference type="GO" id="GO:0071949">
    <property type="term" value="F:FAD binding"/>
    <property type="evidence" value="ECO:0007669"/>
    <property type="project" value="InterPro"/>
</dbReference>
<dbReference type="InterPro" id="IPR005107">
    <property type="entry name" value="CO_DH_flav_C"/>
</dbReference>
<reference evidence="5 6" key="1">
    <citation type="submission" date="2018-04" db="EMBL/GenBank/DDBJ databases">
        <title>Pararhodobacter oceanense sp. nov., isolated from marine intertidal sediment.</title>
        <authorList>
            <person name="Wang X.-L."/>
            <person name="Du Z.-J."/>
        </authorList>
    </citation>
    <scope>NUCLEOTIDE SEQUENCE [LARGE SCALE GENOMIC DNA]</scope>
    <source>
        <strain evidence="5 6">AM505</strain>
    </source>
</reference>
<dbReference type="GO" id="GO:0016491">
    <property type="term" value="F:oxidoreductase activity"/>
    <property type="evidence" value="ECO:0007669"/>
    <property type="project" value="UniProtKB-KW"/>
</dbReference>
<dbReference type="InterPro" id="IPR002346">
    <property type="entry name" value="Mopterin_DH_FAD-bd"/>
</dbReference>
<comment type="caution">
    <text evidence="5">The sequence shown here is derived from an EMBL/GenBank/DDBJ whole genome shotgun (WGS) entry which is preliminary data.</text>
</comment>
<dbReference type="Pfam" id="PF03450">
    <property type="entry name" value="CO_deh_flav_C"/>
    <property type="match status" value="1"/>
</dbReference>
<dbReference type="SUPFAM" id="SSF55447">
    <property type="entry name" value="CO dehydrogenase flavoprotein C-terminal domain-like"/>
    <property type="match status" value="1"/>
</dbReference>